<keyword evidence="8 10" id="KW-0406">Ion transport</keyword>
<feature type="compositionally biased region" description="Basic and acidic residues" evidence="11">
    <location>
        <begin position="254"/>
        <end position="281"/>
    </location>
</feature>
<proteinExistence type="inferred from homology"/>
<dbReference type="InterPro" id="IPR039204">
    <property type="entry name" value="MRS2-like"/>
</dbReference>
<keyword evidence="4" id="KW-0812">Transmembrane</keyword>
<evidence type="ECO:0000256" key="9">
    <source>
        <dbReference type="ARBA" id="ARBA00023136"/>
    </source>
</evidence>
<feature type="region of interest" description="Disordered" evidence="11">
    <location>
        <begin position="240"/>
        <end position="311"/>
    </location>
</feature>
<dbReference type="Gene3D" id="2.40.128.330">
    <property type="match status" value="1"/>
</dbReference>
<keyword evidence="3 10" id="KW-0813">Transport</keyword>
<accession>A0AAW1SBM6</accession>
<evidence type="ECO:0000256" key="5">
    <source>
        <dbReference type="ARBA" id="ARBA00022842"/>
    </source>
</evidence>
<evidence type="ECO:0000256" key="1">
    <source>
        <dbReference type="ARBA" id="ARBA00004141"/>
    </source>
</evidence>
<comment type="caution">
    <text evidence="12">The sequence shown here is derived from an EMBL/GenBank/DDBJ whole genome shotgun (WGS) entry which is preliminary data.</text>
</comment>
<dbReference type="GO" id="GO:0015095">
    <property type="term" value="F:magnesium ion transmembrane transporter activity"/>
    <property type="evidence" value="ECO:0007669"/>
    <property type="project" value="TreeGrafter"/>
</dbReference>
<sequence>MFQSALSSLDLFDTRPPPIEDEVDLDQTLAAVEQGASASVGRAVYEVLRIDRAGKTRRIYVKRRDLLRANRLQPRDLRRIDPSLSLTKTAPNITIKENVLLINLGGVRAIVAAKKCLLFEPASASSRKFLEVAAPRLQANEGARLMREFRGKEPPFGPHGDDEDAPPFELEMMEAALVVATGRLDAELLAVSRRVSKVLQRLPRDITPVNLEELRRVKQTLVELESKADTLRDMLEEMMDDEDEVREMNLSSRPMREERRRQREIERIERGRERERDREWAGDDAGSGARRASTSGRHSPGDDGAPGASFS</sequence>
<dbReference type="PANTHER" id="PTHR13890:SF0">
    <property type="entry name" value="MAGNESIUM TRANSPORTER MRS2 HOMOLOG, MITOCHONDRIAL"/>
    <property type="match status" value="1"/>
</dbReference>
<keyword evidence="13" id="KW-1185">Reference proteome</keyword>
<organism evidence="12 13">
    <name type="scientific">Elliptochloris bilobata</name>
    <dbReference type="NCBI Taxonomy" id="381761"/>
    <lineage>
        <taxon>Eukaryota</taxon>
        <taxon>Viridiplantae</taxon>
        <taxon>Chlorophyta</taxon>
        <taxon>core chlorophytes</taxon>
        <taxon>Trebouxiophyceae</taxon>
        <taxon>Trebouxiophyceae incertae sedis</taxon>
        <taxon>Elliptochloris clade</taxon>
        <taxon>Elliptochloris</taxon>
    </lineage>
</organism>
<evidence type="ECO:0000256" key="2">
    <source>
        <dbReference type="ARBA" id="ARBA00007535"/>
    </source>
</evidence>
<keyword evidence="5 10" id="KW-0460">Magnesium</keyword>
<evidence type="ECO:0000256" key="11">
    <source>
        <dbReference type="SAM" id="MobiDB-lite"/>
    </source>
</evidence>
<dbReference type="AlphaFoldDB" id="A0AAW1SBM6"/>
<evidence type="ECO:0000256" key="8">
    <source>
        <dbReference type="ARBA" id="ARBA00023065"/>
    </source>
</evidence>
<evidence type="ECO:0000313" key="13">
    <source>
        <dbReference type="Proteomes" id="UP001445335"/>
    </source>
</evidence>
<evidence type="ECO:0000256" key="7">
    <source>
        <dbReference type="ARBA" id="ARBA00022989"/>
    </source>
</evidence>
<dbReference type="EMBL" id="JALJOU010000006">
    <property type="protein sequence ID" value="KAK9843496.1"/>
    <property type="molecule type" value="Genomic_DNA"/>
</dbReference>
<name>A0AAW1SBM6_9CHLO</name>
<comment type="subcellular location">
    <subcellularLocation>
        <location evidence="1 10">Membrane</location>
        <topology evidence="1 10">Multi-pass membrane protein</topology>
    </subcellularLocation>
</comment>
<comment type="function">
    <text evidence="10">Magnesium transporter that may mediate the influx of magnesium.</text>
</comment>
<dbReference type="PANTHER" id="PTHR13890">
    <property type="entry name" value="RNA SPLICING PROTEIN MRS2, MITOCHONDRIAL"/>
    <property type="match status" value="1"/>
</dbReference>
<dbReference type="GO" id="GO:0016020">
    <property type="term" value="C:membrane"/>
    <property type="evidence" value="ECO:0007669"/>
    <property type="project" value="UniProtKB-SubCell"/>
</dbReference>
<dbReference type="CDD" id="cd12823">
    <property type="entry name" value="Mrs2_Mfm1p-like"/>
    <property type="match status" value="1"/>
</dbReference>
<evidence type="ECO:0000256" key="6">
    <source>
        <dbReference type="ARBA" id="ARBA00022946"/>
    </source>
</evidence>
<evidence type="ECO:0000256" key="4">
    <source>
        <dbReference type="ARBA" id="ARBA00022692"/>
    </source>
</evidence>
<dbReference type="Proteomes" id="UP001445335">
    <property type="component" value="Unassembled WGS sequence"/>
</dbReference>
<keyword evidence="6" id="KW-0809">Transit peptide</keyword>
<protein>
    <recommendedName>
        <fullName evidence="10">Magnesium transporter</fullName>
    </recommendedName>
</protein>
<evidence type="ECO:0000313" key="12">
    <source>
        <dbReference type="EMBL" id="KAK9843496.1"/>
    </source>
</evidence>
<keyword evidence="7" id="KW-1133">Transmembrane helix</keyword>
<feature type="compositionally biased region" description="Low complexity" evidence="11">
    <location>
        <begin position="283"/>
        <end position="293"/>
    </location>
</feature>
<evidence type="ECO:0000256" key="3">
    <source>
        <dbReference type="ARBA" id="ARBA00022448"/>
    </source>
</evidence>
<feature type="non-terminal residue" evidence="12">
    <location>
        <position position="311"/>
    </location>
</feature>
<reference evidence="12 13" key="1">
    <citation type="journal article" date="2024" name="Nat. Commun.">
        <title>Phylogenomics reveals the evolutionary origins of lichenization in chlorophyte algae.</title>
        <authorList>
            <person name="Puginier C."/>
            <person name="Libourel C."/>
            <person name="Otte J."/>
            <person name="Skaloud P."/>
            <person name="Haon M."/>
            <person name="Grisel S."/>
            <person name="Petersen M."/>
            <person name="Berrin J.G."/>
            <person name="Delaux P.M."/>
            <person name="Dal Grande F."/>
            <person name="Keller J."/>
        </authorList>
    </citation>
    <scope>NUCLEOTIDE SEQUENCE [LARGE SCALE GENOMIC DNA]</scope>
    <source>
        <strain evidence="12 13">SAG 245.80</strain>
    </source>
</reference>
<comment type="similarity">
    <text evidence="2 10">Belongs to the CorA metal ion transporter (MIT) (TC 1.A.35.5) family.</text>
</comment>
<dbReference type="Gene3D" id="1.20.58.340">
    <property type="entry name" value="Magnesium transport protein CorA, transmembrane region"/>
    <property type="match status" value="1"/>
</dbReference>
<dbReference type="Pfam" id="PF22099">
    <property type="entry name" value="MRS2-like"/>
    <property type="match status" value="1"/>
</dbReference>
<evidence type="ECO:0000256" key="10">
    <source>
        <dbReference type="RuleBase" id="RU366041"/>
    </source>
</evidence>
<gene>
    <name evidence="12" type="ORF">WJX81_005929</name>
</gene>
<keyword evidence="9" id="KW-0472">Membrane</keyword>